<protein>
    <submittedName>
        <fullName evidence="1">Uncharacterized protein</fullName>
    </submittedName>
</protein>
<dbReference type="STRING" id="547042.BACCOPRO_03559"/>
<dbReference type="EMBL" id="ACBW01000221">
    <property type="protein sequence ID" value="EEF78036.1"/>
    <property type="molecule type" value="Genomic_DNA"/>
</dbReference>
<evidence type="ECO:0000313" key="1">
    <source>
        <dbReference type="EMBL" id="EEF78036.1"/>
    </source>
</evidence>
<accession>S0FEQ0</accession>
<dbReference type="Proteomes" id="UP000014073">
    <property type="component" value="Unassembled WGS sequence"/>
</dbReference>
<organism evidence="1 2">
    <name type="scientific">Phocaeicola coprophilus DSM 18228 = JCM 13818</name>
    <dbReference type="NCBI Taxonomy" id="547042"/>
    <lineage>
        <taxon>Bacteria</taxon>
        <taxon>Pseudomonadati</taxon>
        <taxon>Bacteroidota</taxon>
        <taxon>Bacteroidia</taxon>
        <taxon>Bacteroidales</taxon>
        <taxon>Bacteroidaceae</taxon>
        <taxon>Phocaeicola</taxon>
    </lineage>
</organism>
<sequence>MRKKVKLFFLSGMSFQQFRSAESENKFPKSKVSQELHWTILDYAFNDVL</sequence>
<dbReference type="AlphaFoldDB" id="S0FEQ0"/>
<gene>
    <name evidence="1" type="ORF">BACCOPRO_03559</name>
</gene>
<name>S0FEQ0_9BACT</name>
<comment type="caution">
    <text evidence="1">The sequence shown here is derived from an EMBL/GenBank/DDBJ whole genome shotgun (WGS) entry which is preliminary data.</text>
</comment>
<evidence type="ECO:0000313" key="2">
    <source>
        <dbReference type="Proteomes" id="UP000014073"/>
    </source>
</evidence>
<dbReference type="HOGENOM" id="CLU_3132195_0_0_10"/>
<proteinExistence type="predicted"/>
<keyword evidence="2" id="KW-1185">Reference proteome</keyword>
<reference evidence="1 2" key="1">
    <citation type="submission" date="2008-12" db="EMBL/GenBank/DDBJ databases">
        <authorList>
            <person name="Fulton L."/>
            <person name="Clifton S."/>
            <person name="Fulton B."/>
            <person name="Xu J."/>
            <person name="Minx P."/>
            <person name="Pepin K.H."/>
            <person name="Johnson M."/>
            <person name="Bhonagiri V."/>
            <person name="Nash W.E."/>
            <person name="Mardis E.R."/>
            <person name="Wilson R.K."/>
        </authorList>
    </citation>
    <scope>NUCLEOTIDE SEQUENCE [LARGE SCALE GENOMIC DNA]</scope>
    <source>
        <strain evidence="1 2">DSM 18228</strain>
    </source>
</reference>